<dbReference type="Gene3D" id="3.10.310.30">
    <property type="match status" value="1"/>
</dbReference>
<dbReference type="Proteomes" id="UP000243459">
    <property type="component" value="Chromosome 9"/>
</dbReference>
<evidence type="ECO:0000313" key="1">
    <source>
        <dbReference type="EMBL" id="ONK57552.1"/>
    </source>
</evidence>
<dbReference type="PANTHER" id="PTHR46922">
    <property type="entry name" value="DHHA1 DOMAIN PROTEIN"/>
    <property type="match status" value="1"/>
</dbReference>
<dbReference type="OMA" id="AFDHRKS"/>
<dbReference type="OrthoDB" id="746891at2759"/>
<dbReference type="PANTHER" id="PTHR46922:SF3">
    <property type="entry name" value="HEAT SHOCK PROTEIN"/>
    <property type="match status" value="1"/>
</dbReference>
<gene>
    <name evidence="1" type="ORF">A4U43_C09F1660</name>
</gene>
<keyword evidence="2" id="KW-1185">Reference proteome</keyword>
<name>A0A5P1E4H0_ASPOF</name>
<proteinExistence type="predicted"/>
<reference evidence="2" key="1">
    <citation type="journal article" date="2017" name="Nat. Commun.">
        <title>The asparagus genome sheds light on the origin and evolution of a young Y chromosome.</title>
        <authorList>
            <person name="Harkess A."/>
            <person name="Zhou J."/>
            <person name="Xu C."/>
            <person name="Bowers J.E."/>
            <person name="Van der Hulst R."/>
            <person name="Ayyampalayam S."/>
            <person name="Mercati F."/>
            <person name="Riccardi P."/>
            <person name="McKain M.R."/>
            <person name="Kakrana A."/>
            <person name="Tang H."/>
            <person name="Ray J."/>
            <person name="Groenendijk J."/>
            <person name="Arikit S."/>
            <person name="Mathioni S.M."/>
            <person name="Nakano M."/>
            <person name="Shan H."/>
            <person name="Telgmann-Rauber A."/>
            <person name="Kanno A."/>
            <person name="Yue Z."/>
            <person name="Chen H."/>
            <person name="Li W."/>
            <person name="Chen Y."/>
            <person name="Xu X."/>
            <person name="Zhang Y."/>
            <person name="Luo S."/>
            <person name="Chen H."/>
            <person name="Gao J."/>
            <person name="Mao Z."/>
            <person name="Pires J.C."/>
            <person name="Luo M."/>
            <person name="Kudrna D."/>
            <person name="Wing R.A."/>
            <person name="Meyers B.C."/>
            <person name="Yi K."/>
            <person name="Kong H."/>
            <person name="Lavrijsen P."/>
            <person name="Sunseri F."/>
            <person name="Falavigna A."/>
            <person name="Ye Y."/>
            <person name="Leebens-Mack J.H."/>
            <person name="Chen G."/>
        </authorList>
    </citation>
    <scope>NUCLEOTIDE SEQUENCE [LARGE SCALE GENOMIC DNA]</scope>
    <source>
        <strain evidence="2">cv. DH0086</strain>
    </source>
</reference>
<sequence>MSRLNYIASAAFRRRPQARNFRSESALDALQSFIDDDDDNPNKTLVLYNYPSFSGAYAALFAHRRLPSALILPFSSVEPLRIEDFEFGGGLKNCYLLDFIGPKNFALELSQIIPRVIAFDHRESSAMRIKQLRMIPGNLELHVDTSICSVRAVHDYFSKGGVELFDDEDGCQVSNVLRYIEDLDLRRFELCDIEAFKIGIREEMGRLNCVTNPSVFEQLMKLDCDELIAKGKSYVNSRQDAANELLGKTFRIRLGRGTYGECLATRADGNSNLSHEMCLELSRRSEAAGLRPIGAAIFMQRNKNLKMRLRSINGAADTSEIARAYGGGGKPSSSSFIIRMDEYNHWTAAN</sequence>
<dbReference type="Gramene" id="ONK57552">
    <property type="protein sequence ID" value="ONK57552"/>
    <property type="gene ID" value="A4U43_C09F1660"/>
</dbReference>
<evidence type="ECO:0008006" key="3">
    <source>
        <dbReference type="Google" id="ProtNLM"/>
    </source>
</evidence>
<accession>A0A5P1E4H0</accession>
<dbReference type="EMBL" id="CM007389">
    <property type="protein sequence ID" value="ONK57552.1"/>
    <property type="molecule type" value="Genomic_DNA"/>
</dbReference>
<organism evidence="1 2">
    <name type="scientific">Asparagus officinalis</name>
    <name type="common">Garden asparagus</name>
    <dbReference type="NCBI Taxonomy" id="4686"/>
    <lineage>
        <taxon>Eukaryota</taxon>
        <taxon>Viridiplantae</taxon>
        <taxon>Streptophyta</taxon>
        <taxon>Embryophyta</taxon>
        <taxon>Tracheophyta</taxon>
        <taxon>Spermatophyta</taxon>
        <taxon>Magnoliopsida</taxon>
        <taxon>Liliopsida</taxon>
        <taxon>Asparagales</taxon>
        <taxon>Asparagaceae</taxon>
        <taxon>Asparagoideae</taxon>
        <taxon>Asparagus</taxon>
    </lineage>
</organism>
<evidence type="ECO:0000313" key="2">
    <source>
        <dbReference type="Proteomes" id="UP000243459"/>
    </source>
</evidence>
<protein>
    <recommendedName>
        <fullName evidence="3">DHHA1 domain-containing protein</fullName>
    </recommendedName>
</protein>
<dbReference type="AlphaFoldDB" id="A0A5P1E4H0"/>